<protein>
    <submittedName>
        <fullName evidence="3">Uncharacterized protein</fullName>
    </submittedName>
</protein>
<keyword evidence="4" id="KW-1185">Reference proteome</keyword>
<accession>A0A8J5VFE5</accession>
<evidence type="ECO:0000313" key="4">
    <source>
        <dbReference type="Proteomes" id="UP000729402"/>
    </source>
</evidence>
<evidence type="ECO:0000256" key="1">
    <source>
        <dbReference type="SAM" id="MobiDB-lite"/>
    </source>
</evidence>
<organism evidence="3 4">
    <name type="scientific">Zizania palustris</name>
    <name type="common">Northern wild rice</name>
    <dbReference type="NCBI Taxonomy" id="103762"/>
    <lineage>
        <taxon>Eukaryota</taxon>
        <taxon>Viridiplantae</taxon>
        <taxon>Streptophyta</taxon>
        <taxon>Embryophyta</taxon>
        <taxon>Tracheophyta</taxon>
        <taxon>Spermatophyta</taxon>
        <taxon>Magnoliopsida</taxon>
        <taxon>Liliopsida</taxon>
        <taxon>Poales</taxon>
        <taxon>Poaceae</taxon>
        <taxon>BOP clade</taxon>
        <taxon>Oryzoideae</taxon>
        <taxon>Oryzeae</taxon>
        <taxon>Zizaniinae</taxon>
        <taxon>Zizania</taxon>
    </lineage>
</organism>
<evidence type="ECO:0000313" key="3">
    <source>
        <dbReference type="EMBL" id="KAG8045588.1"/>
    </source>
</evidence>
<name>A0A8J5VFE5_ZIZPA</name>
<feature type="region of interest" description="Disordered" evidence="1">
    <location>
        <begin position="23"/>
        <end position="55"/>
    </location>
</feature>
<feature type="chain" id="PRO_5035174583" evidence="2">
    <location>
        <begin position="24"/>
        <end position="118"/>
    </location>
</feature>
<reference evidence="3" key="2">
    <citation type="submission" date="2021-02" db="EMBL/GenBank/DDBJ databases">
        <authorList>
            <person name="Kimball J.A."/>
            <person name="Haas M.W."/>
            <person name="Macchietto M."/>
            <person name="Kono T."/>
            <person name="Duquette J."/>
            <person name="Shao M."/>
        </authorList>
    </citation>
    <scope>NUCLEOTIDE SEQUENCE</scope>
    <source>
        <tissue evidence="3">Fresh leaf tissue</tissue>
    </source>
</reference>
<sequence length="118" mass="13296">MEVPLVRILLAIIENIFLQATNQQPYSPPPESSQPSTPLASESGAKRRRRRRRRKQKILDGGEVVSIHKNGVKKSPFPILLLCGATQRRITGLYNDLSRIVCAKKYDIGKVSNILLYL</sequence>
<keyword evidence="2" id="KW-0732">Signal</keyword>
<feature type="signal peptide" evidence="2">
    <location>
        <begin position="1"/>
        <end position="23"/>
    </location>
</feature>
<gene>
    <name evidence="3" type="ORF">GUJ93_ZPchr0008g13784</name>
</gene>
<feature type="compositionally biased region" description="Basic residues" evidence="1">
    <location>
        <begin position="46"/>
        <end position="55"/>
    </location>
</feature>
<dbReference type="AlphaFoldDB" id="A0A8J5VFE5"/>
<reference evidence="3" key="1">
    <citation type="journal article" date="2021" name="bioRxiv">
        <title>Whole Genome Assembly and Annotation of Northern Wild Rice, Zizania palustris L., Supports a Whole Genome Duplication in the Zizania Genus.</title>
        <authorList>
            <person name="Haas M."/>
            <person name="Kono T."/>
            <person name="Macchietto M."/>
            <person name="Millas R."/>
            <person name="McGilp L."/>
            <person name="Shao M."/>
            <person name="Duquette J."/>
            <person name="Hirsch C.N."/>
            <person name="Kimball J."/>
        </authorList>
    </citation>
    <scope>NUCLEOTIDE SEQUENCE</scope>
    <source>
        <tissue evidence="3">Fresh leaf tissue</tissue>
    </source>
</reference>
<dbReference type="Proteomes" id="UP000729402">
    <property type="component" value="Unassembled WGS sequence"/>
</dbReference>
<comment type="caution">
    <text evidence="3">The sequence shown here is derived from an EMBL/GenBank/DDBJ whole genome shotgun (WGS) entry which is preliminary data.</text>
</comment>
<proteinExistence type="predicted"/>
<dbReference type="EMBL" id="JAAALK010000290">
    <property type="protein sequence ID" value="KAG8045588.1"/>
    <property type="molecule type" value="Genomic_DNA"/>
</dbReference>
<evidence type="ECO:0000256" key="2">
    <source>
        <dbReference type="SAM" id="SignalP"/>
    </source>
</evidence>